<organism evidence="3 4">
    <name type="scientific">Lasiosphaeria hispida</name>
    <dbReference type="NCBI Taxonomy" id="260671"/>
    <lineage>
        <taxon>Eukaryota</taxon>
        <taxon>Fungi</taxon>
        <taxon>Dikarya</taxon>
        <taxon>Ascomycota</taxon>
        <taxon>Pezizomycotina</taxon>
        <taxon>Sordariomycetes</taxon>
        <taxon>Sordariomycetidae</taxon>
        <taxon>Sordariales</taxon>
        <taxon>Lasiosphaeriaceae</taxon>
        <taxon>Lasiosphaeria</taxon>
    </lineage>
</organism>
<dbReference type="Proteomes" id="UP001275084">
    <property type="component" value="Unassembled WGS sequence"/>
</dbReference>
<feature type="compositionally biased region" description="Pro residues" evidence="1">
    <location>
        <begin position="676"/>
        <end position="691"/>
    </location>
</feature>
<dbReference type="PANTHER" id="PTHR35487:SF1">
    <property type="entry name" value="DUF3824 DOMAIN-CONTAINING PROTEIN"/>
    <property type="match status" value="1"/>
</dbReference>
<feature type="compositionally biased region" description="Low complexity" evidence="1">
    <location>
        <begin position="386"/>
        <end position="399"/>
    </location>
</feature>
<keyword evidence="4" id="KW-1185">Reference proteome</keyword>
<feature type="compositionally biased region" description="Basic residues" evidence="1">
    <location>
        <begin position="407"/>
        <end position="421"/>
    </location>
</feature>
<feature type="compositionally biased region" description="Basic and acidic residues" evidence="1">
    <location>
        <begin position="257"/>
        <end position="270"/>
    </location>
</feature>
<feature type="region of interest" description="Disordered" evidence="1">
    <location>
        <begin position="257"/>
        <end position="282"/>
    </location>
</feature>
<sequence>MPELYRESTRAYTTRDMSEVASSDGYRTVRRYKVVSPTRDRDILRDDFEEVRERELVYVPERERERSRSRTRYVERERSISPPRREREREVEVREYWVDDRGHEVRDLRDVRLEEALVRRREHSPDYLIERKETEYYEPVPVNNTIVVASPTITRRRSLRDEELYYRQHDDGHHHHHRHHHSRHHSRVERSPSTSPDHHQKRHLAEGALAGAGAAALLASRRNGNGEFGENRGRKVLAGAALGALGTEVVRRAKSAYEDKYEGDDDWPHHESRHRSRSRTHDRIKTGLGIAAVALAAAGAAKYFQTDKVEKEELYRGRSRARSSGDESSRSRSRKSGRSRSRRSSIAKAAVGTAAAIGLAKHFRDKSKSKSRERKQSRSRSRLRTGAELAAAGLAAAAGKKIYDKRKEKKERKRSGSRRGRSLSSSSDEEKYDRRRYSRSMVEYGTRPVISEPEVGYESATEEGRKQRRRRGGGSRSRSGSRSRALMRTGKDDHSSGGEADSEQDSRRRSKTRTRSRSRLRDIAAGAVAAGAAAIGIKKLNDRKEEKKRDSEGETDTGRDNGRRDSDLNSKGKEKERDRSGSAHNRRERERNWDDGLDQRRDRDRDRQRYEDESSTADEYGRGGRHGVSPDHASGGYLRAPKSSVPPANGFTHHPNAASTNLAQPYTAYNPQDYPQFPPPPPAGPPTPGPPANHQYLPYRPPPTPTDESRRPPSPFGAEDVSEASRAGRSSSKSDDPTGRPRDDPNKDGVSRFVSPQYSSPGPSTQSRSVGFRPLSPRSAAAVRHRRAQHSDSSETDTESDGLSDAATCGGKKPPPRPGDKSQVLGSLSDDSVEALPNRFDEQGQPLNGSGSSQQQHRQRQMKSAEPFGLQFLPPPWQPLLQNILGLDEEGERPGWHSRKGDFEYHSPRERSYATGGWHVGGTDEAAVSGTARFVTDVLELIGGLGKGDQRRGGWLKDGEARNGERIRGEVGKSRIRSNDDSDYD</sequence>
<feature type="region of interest" description="Disordered" evidence="1">
    <location>
        <begin position="313"/>
        <end position="875"/>
    </location>
</feature>
<feature type="compositionally biased region" description="Basic residues" evidence="1">
    <location>
        <begin position="508"/>
        <end position="518"/>
    </location>
</feature>
<name>A0AAJ0HP51_9PEZI</name>
<feature type="compositionally biased region" description="Basic residues" evidence="1">
    <location>
        <begin position="174"/>
        <end position="187"/>
    </location>
</feature>
<evidence type="ECO:0000256" key="1">
    <source>
        <dbReference type="SAM" id="MobiDB-lite"/>
    </source>
</evidence>
<feature type="domain" description="DUF3824" evidence="2">
    <location>
        <begin position="378"/>
        <end position="449"/>
    </location>
</feature>
<feature type="compositionally biased region" description="Basic and acidic residues" evidence="1">
    <location>
        <begin position="366"/>
        <end position="376"/>
    </location>
</feature>
<feature type="compositionally biased region" description="Low complexity" evidence="1">
    <location>
        <begin position="523"/>
        <end position="537"/>
    </location>
</feature>
<feature type="region of interest" description="Disordered" evidence="1">
    <location>
        <begin position="170"/>
        <end position="201"/>
    </location>
</feature>
<feature type="compositionally biased region" description="Low complexity" evidence="1">
    <location>
        <begin position="346"/>
        <end position="360"/>
    </location>
</feature>
<dbReference type="EMBL" id="JAUIQD010000002">
    <property type="protein sequence ID" value="KAK3358886.1"/>
    <property type="molecule type" value="Genomic_DNA"/>
</dbReference>
<comment type="caution">
    <text evidence="3">The sequence shown here is derived from an EMBL/GenBank/DDBJ whole genome shotgun (WGS) entry which is preliminary data.</text>
</comment>
<feature type="region of interest" description="Disordered" evidence="1">
    <location>
        <begin position="946"/>
        <end position="985"/>
    </location>
</feature>
<dbReference type="AlphaFoldDB" id="A0AAJ0HP51"/>
<accession>A0AAJ0HP51</accession>
<feature type="compositionally biased region" description="Polar residues" evidence="1">
    <location>
        <begin position="657"/>
        <end position="670"/>
    </location>
</feature>
<feature type="compositionally biased region" description="Basic residues" evidence="1">
    <location>
        <begin position="331"/>
        <end position="345"/>
    </location>
</feature>
<reference evidence="3" key="1">
    <citation type="journal article" date="2023" name="Mol. Phylogenet. Evol.">
        <title>Genome-scale phylogeny and comparative genomics of the fungal order Sordariales.</title>
        <authorList>
            <person name="Hensen N."/>
            <person name="Bonometti L."/>
            <person name="Westerberg I."/>
            <person name="Brannstrom I.O."/>
            <person name="Guillou S."/>
            <person name="Cros-Aarteil S."/>
            <person name="Calhoun S."/>
            <person name="Haridas S."/>
            <person name="Kuo A."/>
            <person name="Mondo S."/>
            <person name="Pangilinan J."/>
            <person name="Riley R."/>
            <person name="LaButti K."/>
            <person name="Andreopoulos B."/>
            <person name="Lipzen A."/>
            <person name="Chen C."/>
            <person name="Yan M."/>
            <person name="Daum C."/>
            <person name="Ng V."/>
            <person name="Clum A."/>
            <person name="Steindorff A."/>
            <person name="Ohm R.A."/>
            <person name="Martin F."/>
            <person name="Silar P."/>
            <person name="Natvig D.O."/>
            <person name="Lalanne C."/>
            <person name="Gautier V."/>
            <person name="Ament-Velasquez S.L."/>
            <person name="Kruys A."/>
            <person name="Hutchinson M.I."/>
            <person name="Powell A.J."/>
            <person name="Barry K."/>
            <person name="Miller A.N."/>
            <person name="Grigoriev I.V."/>
            <person name="Debuchy R."/>
            <person name="Gladieux P."/>
            <person name="Hiltunen Thoren M."/>
            <person name="Johannesson H."/>
        </authorList>
    </citation>
    <scope>NUCLEOTIDE SEQUENCE</scope>
    <source>
        <strain evidence="3">CBS 955.72</strain>
    </source>
</reference>
<evidence type="ECO:0000313" key="3">
    <source>
        <dbReference type="EMBL" id="KAK3358886.1"/>
    </source>
</evidence>
<evidence type="ECO:0000259" key="2">
    <source>
        <dbReference type="Pfam" id="PF12868"/>
    </source>
</evidence>
<protein>
    <recommendedName>
        <fullName evidence="2">DUF3824 domain-containing protein</fullName>
    </recommendedName>
</protein>
<reference evidence="3" key="2">
    <citation type="submission" date="2023-06" db="EMBL/GenBank/DDBJ databases">
        <authorList>
            <consortium name="Lawrence Berkeley National Laboratory"/>
            <person name="Haridas S."/>
            <person name="Hensen N."/>
            <person name="Bonometti L."/>
            <person name="Westerberg I."/>
            <person name="Brannstrom I.O."/>
            <person name="Guillou S."/>
            <person name="Cros-Aarteil S."/>
            <person name="Calhoun S."/>
            <person name="Kuo A."/>
            <person name="Mondo S."/>
            <person name="Pangilinan J."/>
            <person name="Riley R."/>
            <person name="Labutti K."/>
            <person name="Andreopoulos B."/>
            <person name="Lipzen A."/>
            <person name="Chen C."/>
            <person name="Yanf M."/>
            <person name="Daum C."/>
            <person name="Ng V."/>
            <person name="Clum A."/>
            <person name="Steindorff A."/>
            <person name="Ohm R."/>
            <person name="Martin F."/>
            <person name="Silar P."/>
            <person name="Natvig D."/>
            <person name="Lalanne C."/>
            <person name="Gautier V."/>
            <person name="Ament-Velasquez S.L."/>
            <person name="Kruys A."/>
            <person name="Hutchinson M.I."/>
            <person name="Powell A.J."/>
            <person name="Barry K."/>
            <person name="Miller A.N."/>
            <person name="Grigoriev I.V."/>
            <person name="Debuchy R."/>
            <person name="Gladieux P."/>
            <person name="Thoren M.H."/>
            <person name="Johannesson H."/>
        </authorList>
    </citation>
    <scope>NUCLEOTIDE SEQUENCE</scope>
    <source>
        <strain evidence="3">CBS 955.72</strain>
    </source>
</reference>
<proteinExistence type="predicted"/>
<feature type="compositionally biased region" description="Basic and acidic residues" evidence="1">
    <location>
        <begin position="732"/>
        <end position="750"/>
    </location>
</feature>
<dbReference type="PANTHER" id="PTHR35487">
    <property type="entry name" value="DUF3824 DOMAIN-CONTAINING PROTEIN"/>
    <property type="match status" value="1"/>
</dbReference>
<evidence type="ECO:0000313" key="4">
    <source>
        <dbReference type="Proteomes" id="UP001275084"/>
    </source>
</evidence>
<feature type="compositionally biased region" description="Basic and acidic residues" evidence="1">
    <location>
        <begin position="539"/>
        <end position="612"/>
    </location>
</feature>
<gene>
    <name evidence="3" type="ORF">B0T25DRAFT_599796</name>
</gene>
<feature type="compositionally biased region" description="Basic and acidic residues" evidence="1">
    <location>
        <begin position="948"/>
        <end position="985"/>
    </location>
</feature>
<feature type="domain" description="DUF3824" evidence="2">
    <location>
        <begin position="515"/>
        <end position="565"/>
    </location>
</feature>
<dbReference type="InterPro" id="IPR024436">
    <property type="entry name" value="DUF3824"/>
</dbReference>
<dbReference type="Pfam" id="PF12868">
    <property type="entry name" value="DUF3824"/>
    <property type="match status" value="2"/>
</dbReference>
<feature type="compositionally biased region" description="Polar residues" evidence="1">
    <location>
        <begin position="754"/>
        <end position="769"/>
    </location>
</feature>